<keyword evidence="3 7" id="KW-0812">Transmembrane</keyword>
<dbReference type="PANTHER" id="PTHR10361:SF28">
    <property type="entry name" value="P3 PROTEIN-RELATED"/>
    <property type="match status" value="1"/>
</dbReference>
<reference evidence="10" key="1">
    <citation type="submission" date="2022-11" db="UniProtKB">
        <authorList>
            <consortium name="WormBaseParasite"/>
        </authorList>
    </citation>
    <scope>IDENTIFICATION</scope>
</reference>
<dbReference type="InterPro" id="IPR038770">
    <property type="entry name" value="Na+/solute_symporter_sf"/>
</dbReference>
<keyword evidence="5 7" id="KW-1133">Transmembrane helix</keyword>
<feature type="transmembrane region" description="Helical" evidence="7">
    <location>
        <begin position="128"/>
        <end position="147"/>
    </location>
</feature>
<evidence type="ECO:0000313" key="10">
    <source>
        <dbReference type="WBParaSite" id="ACRNAN_scaffold134.g17373.t1"/>
    </source>
</evidence>
<name>A0A914CS64_9BILA</name>
<dbReference type="Pfam" id="PF01758">
    <property type="entry name" value="SBF"/>
    <property type="match status" value="1"/>
</dbReference>
<keyword evidence="4" id="KW-0813">Transport</keyword>
<sequence length="477" mass="53902">MSHIDRYIVFSWLLIFVSLASTANSSGLIHEFSNGPFKSVNYDPPELTEFRTGEIRVLAITFQSDQNVTGFLSFEFQLLSTENGFSQTIDVQIYAKLLGINNLRIKFNNTLLDNTYELRLLRSARDHVLTKFFTVFAGTFVVCVTFMMGTQLDFGRVKEIIRRPIGPLIGFLCQFFIMPLLAFVLAVVFIPADQTALRFALLATGCSPGGGKSSFWTIIFDGNLDLSVSMTFTQTIAALGMMPLWIYTLGAVFFTERVQIPFLNIFGSLLALIIPSICGMIFIHYKKHLVEKFAKWIKIVTWIAAALFTIIGLYINFYIIYKFTWSIVICGCALPWSGYVIAYFVAWLFRQQHRERITIAIETGIQNIGIAILMLMVSLPEPESDLSIIMPIAIVLLTDKPLIIIWLVQKCYRKYHKTDDEETVETKCGSINTESTDSLQNGITLHLNGKCPTDAKMKYTRRDSLPPCYDNPVTVSA</sequence>
<evidence type="ECO:0000256" key="4">
    <source>
        <dbReference type="ARBA" id="ARBA00022847"/>
    </source>
</evidence>
<dbReference type="InterPro" id="IPR004710">
    <property type="entry name" value="Bilac:Na_transpt"/>
</dbReference>
<dbReference type="InterPro" id="IPR002657">
    <property type="entry name" value="BilAc:Na_symport/Acr3"/>
</dbReference>
<keyword evidence="8" id="KW-0732">Signal</keyword>
<evidence type="ECO:0000256" key="6">
    <source>
        <dbReference type="ARBA" id="ARBA00023136"/>
    </source>
</evidence>
<evidence type="ECO:0000256" key="1">
    <source>
        <dbReference type="ARBA" id="ARBA00004141"/>
    </source>
</evidence>
<evidence type="ECO:0000256" key="7">
    <source>
        <dbReference type="SAM" id="Phobius"/>
    </source>
</evidence>
<comment type="subcellular location">
    <subcellularLocation>
        <location evidence="1">Membrane</location>
        <topology evidence="1">Multi-pass membrane protein</topology>
    </subcellularLocation>
</comment>
<keyword evidence="6 7" id="KW-0472">Membrane</keyword>
<feature type="signal peptide" evidence="8">
    <location>
        <begin position="1"/>
        <end position="25"/>
    </location>
</feature>
<protein>
    <submittedName>
        <fullName evidence="10">Ileal sodium/bile acid cotransporter</fullName>
    </submittedName>
</protein>
<keyword evidence="4" id="KW-0769">Symport</keyword>
<evidence type="ECO:0000256" key="5">
    <source>
        <dbReference type="ARBA" id="ARBA00022989"/>
    </source>
</evidence>
<evidence type="ECO:0000256" key="2">
    <source>
        <dbReference type="ARBA" id="ARBA00006528"/>
    </source>
</evidence>
<dbReference type="WBParaSite" id="ACRNAN_scaffold134.g17373.t1">
    <property type="protein sequence ID" value="ACRNAN_scaffold134.g17373.t1"/>
    <property type="gene ID" value="ACRNAN_scaffold134.g17373"/>
</dbReference>
<feature type="transmembrane region" description="Helical" evidence="7">
    <location>
        <begin position="168"/>
        <end position="190"/>
    </location>
</feature>
<organism evidence="9 10">
    <name type="scientific">Acrobeloides nanus</name>
    <dbReference type="NCBI Taxonomy" id="290746"/>
    <lineage>
        <taxon>Eukaryota</taxon>
        <taxon>Metazoa</taxon>
        <taxon>Ecdysozoa</taxon>
        <taxon>Nematoda</taxon>
        <taxon>Chromadorea</taxon>
        <taxon>Rhabditida</taxon>
        <taxon>Tylenchina</taxon>
        <taxon>Cephalobomorpha</taxon>
        <taxon>Cephaloboidea</taxon>
        <taxon>Cephalobidae</taxon>
        <taxon>Acrobeloides</taxon>
    </lineage>
</organism>
<dbReference type="Gene3D" id="1.20.1530.20">
    <property type="match status" value="1"/>
</dbReference>
<comment type="similarity">
    <text evidence="2">Belongs to the bile acid:sodium symporter (BASS) (TC 2.A.28) family.</text>
</comment>
<proteinExistence type="inferred from homology"/>
<feature type="transmembrane region" description="Helical" evidence="7">
    <location>
        <begin position="260"/>
        <end position="284"/>
    </location>
</feature>
<feature type="transmembrane region" description="Helical" evidence="7">
    <location>
        <begin position="388"/>
        <end position="408"/>
    </location>
</feature>
<feature type="chain" id="PRO_5037333917" evidence="8">
    <location>
        <begin position="26"/>
        <end position="477"/>
    </location>
</feature>
<evidence type="ECO:0000256" key="8">
    <source>
        <dbReference type="SAM" id="SignalP"/>
    </source>
</evidence>
<feature type="transmembrane region" description="Helical" evidence="7">
    <location>
        <begin position="296"/>
        <end position="317"/>
    </location>
</feature>
<feature type="transmembrane region" description="Helical" evidence="7">
    <location>
        <begin position="323"/>
        <end position="345"/>
    </location>
</feature>
<dbReference type="GO" id="GO:0015293">
    <property type="term" value="F:symporter activity"/>
    <property type="evidence" value="ECO:0007669"/>
    <property type="project" value="UniProtKB-KW"/>
</dbReference>
<keyword evidence="9" id="KW-1185">Reference proteome</keyword>
<dbReference type="Proteomes" id="UP000887540">
    <property type="component" value="Unplaced"/>
</dbReference>
<dbReference type="PANTHER" id="PTHR10361">
    <property type="entry name" value="SODIUM-BILE ACID COTRANSPORTER"/>
    <property type="match status" value="1"/>
</dbReference>
<accession>A0A914CS64</accession>
<evidence type="ECO:0000256" key="3">
    <source>
        <dbReference type="ARBA" id="ARBA00022692"/>
    </source>
</evidence>
<dbReference type="AlphaFoldDB" id="A0A914CS64"/>
<evidence type="ECO:0000313" key="9">
    <source>
        <dbReference type="Proteomes" id="UP000887540"/>
    </source>
</evidence>
<dbReference type="GO" id="GO:0016020">
    <property type="term" value="C:membrane"/>
    <property type="evidence" value="ECO:0007669"/>
    <property type="project" value="UniProtKB-SubCell"/>
</dbReference>
<feature type="transmembrane region" description="Helical" evidence="7">
    <location>
        <begin position="232"/>
        <end position="254"/>
    </location>
</feature>